<accession>A0A843UW88</accession>
<name>A0A843UW88_COLES</name>
<dbReference type="Proteomes" id="UP000652761">
    <property type="component" value="Unassembled WGS sequence"/>
</dbReference>
<dbReference type="EMBL" id="NMUH01000858">
    <property type="protein sequence ID" value="MQL85920.1"/>
    <property type="molecule type" value="Genomic_DNA"/>
</dbReference>
<proteinExistence type="predicted"/>
<keyword evidence="3" id="KW-1185">Reference proteome</keyword>
<evidence type="ECO:0000313" key="3">
    <source>
        <dbReference type="Proteomes" id="UP000652761"/>
    </source>
</evidence>
<feature type="compositionally biased region" description="Basic and acidic residues" evidence="1">
    <location>
        <begin position="98"/>
        <end position="111"/>
    </location>
</feature>
<dbReference type="AlphaFoldDB" id="A0A843UW88"/>
<protein>
    <submittedName>
        <fullName evidence="2">Uncharacterized protein</fullName>
    </submittedName>
</protein>
<reference evidence="2" key="1">
    <citation type="submission" date="2017-07" db="EMBL/GenBank/DDBJ databases">
        <title>Taro Niue Genome Assembly and Annotation.</title>
        <authorList>
            <person name="Atibalentja N."/>
            <person name="Keating K."/>
            <person name="Fields C.J."/>
        </authorList>
    </citation>
    <scope>NUCLEOTIDE SEQUENCE</scope>
    <source>
        <strain evidence="2">Niue_2</strain>
        <tissue evidence="2">Leaf</tissue>
    </source>
</reference>
<sequence length="111" mass="12803">MVQFTNAFIRILFPPRLLFVEKESMFPILELFAHLVNSGLGLLGVRPARTIRSIIGSSQQESKETRDRIMSRTFRKRKRVTVRGTWVRPCGPASPRAGELRKRDFGRAARY</sequence>
<evidence type="ECO:0000313" key="2">
    <source>
        <dbReference type="EMBL" id="MQL85920.1"/>
    </source>
</evidence>
<feature type="region of interest" description="Disordered" evidence="1">
    <location>
        <begin position="92"/>
        <end position="111"/>
    </location>
</feature>
<gene>
    <name evidence="2" type="ORF">Taro_018443</name>
</gene>
<evidence type="ECO:0000256" key="1">
    <source>
        <dbReference type="SAM" id="MobiDB-lite"/>
    </source>
</evidence>
<organism evidence="2 3">
    <name type="scientific">Colocasia esculenta</name>
    <name type="common">Wild taro</name>
    <name type="synonym">Arum esculentum</name>
    <dbReference type="NCBI Taxonomy" id="4460"/>
    <lineage>
        <taxon>Eukaryota</taxon>
        <taxon>Viridiplantae</taxon>
        <taxon>Streptophyta</taxon>
        <taxon>Embryophyta</taxon>
        <taxon>Tracheophyta</taxon>
        <taxon>Spermatophyta</taxon>
        <taxon>Magnoliopsida</taxon>
        <taxon>Liliopsida</taxon>
        <taxon>Araceae</taxon>
        <taxon>Aroideae</taxon>
        <taxon>Colocasieae</taxon>
        <taxon>Colocasia</taxon>
    </lineage>
</organism>
<comment type="caution">
    <text evidence="2">The sequence shown here is derived from an EMBL/GenBank/DDBJ whole genome shotgun (WGS) entry which is preliminary data.</text>
</comment>